<dbReference type="PROSITE" id="PS00728">
    <property type="entry name" value="AP_NUCLEASE_F1_3"/>
    <property type="match status" value="1"/>
</dbReference>
<feature type="active site" evidence="9">
    <location>
        <position position="151"/>
    </location>
</feature>
<dbReference type="InterPro" id="IPR020848">
    <property type="entry name" value="AP_endonuclease_F1_CS"/>
</dbReference>
<evidence type="ECO:0000313" key="17">
    <source>
        <dbReference type="Proteomes" id="UP000269721"/>
    </source>
</evidence>
<keyword evidence="10" id="KW-0464">Manganese</keyword>
<keyword evidence="6" id="KW-0862">Zinc</keyword>
<feature type="binding site" evidence="10">
    <location>
        <position position="7"/>
    </location>
    <ligand>
        <name>Mg(2+)</name>
        <dbReference type="ChEBI" id="CHEBI:18420"/>
        <label>1</label>
    </ligand>
</feature>
<comment type="cofactor">
    <cofactor evidence="10 13">
        <name>Mg(2+)</name>
        <dbReference type="ChEBI" id="CHEBI:18420"/>
    </cofactor>
    <cofactor evidence="10 13">
        <name>Mn(2+)</name>
        <dbReference type="ChEBI" id="CHEBI:29035"/>
    </cofactor>
    <text evidence="10 13">Probably binds two magnesium or manganese ions per subunit.</text>
</comment>
<dbReference type="Pfam" id="PF03372">
    <property type="entry name" value="Exo_endo_phos"/>
    <property type="match status" value="1"/>
</dbReference>
<evidence type="ECO:0000256" key="8">
    <source>
        <dbReference type="ARBA" id="ARBA00023242"/>
    </source>
</evidence>
<dbReference type="SUPFAM" id="SSF56219">
    <property type="entry name" value="DNase I-like"/>
    <property type="match status" value="1"/>
</dbReference>
<dbReference type="GO" id="GO:0008270">
    <property type="term" value="F:zinc ion binding"/>
    <property type="evidence" value="ECO:0007669"/>
    <property type="project" value="UniProtKB-KW"/>
</dbReference>
<dbReference type="InterPro" id="IPR036691">
    <property type="entry name" value="Endo/exonu/phosph_ase_sf"/>
</dbReference>
<keyword evidence="8" id="KW-0539">Nucleus</keyword>
<keyword evidence="16" id="KW-0269">Exonuclease</keyword>
<reference evidence="17" key="1">
    <citation type="journal article" date="2018" name="Nat. Microbiol.">
        <title>Leveraging single-cell genomics to expand the fungal tree of life.</title>
        <authorList>
            <person name="Ahrendt S.R."/>
            <person name="Quandt C.A."/>
            <person name="Ciobanu D."/>
            <person name="Clum A."/>
            <person name="Salamov A."/>
            <person name="Andreopoulos B."/>
            <person name="Cheng J.F."/>
            <person name="Woyke T."/>
            <person name="Pelin A."/>
            <person name="Henrissat B."/>
            <person name="Reynolds N.K."/>
            <person name="Benny G.L."/>
            <person name="Smith M.E."/>
            <person name="James T.Y."/>
            <person name="Grigoriev I.V."/>
        </authorList>
    </citation>
    <scope>NUCLEOTIDE SEQUENCE [LARGE SCALE GENOMIC DNA]</scope>
</reference>
<feature type="site" description="Important for catalytic activity" evidence="11">
    <location>
        <position position="268"/>
    </location>
</feature>
<feature type="region of interest" description="Disordered" evidence="14">
    <location>
        <begin position="411"/>
        <end position="470"/>
    </location>
</feature>
<dbReference type="OrthoDB" id="391817at2759"/>
<dbReference type="PROSITE" id="PS51435">
    <property type="entry name" value="AP_NUCLEASE_F1_4"/>
    <property type="match status" value="1"/>
</dbReference>
<dbReference type="PROSITE" id="PS51999">
    <property type="entry name" value="ZF_GRF"/>
    <property type="match status" value="1"/>
</dbReference>
<dbReference type="EC" id="3.1.-.-" evidence="13"/>
<dbReference type="PANTHER" id="PTHR22748:SF4">
    <property type="entry name" value="DNA-(APURINIC OR APYRIMIDINIC SITE) ENDONUCLEASE 2"/>
    <property type="match status" value="1"/>
</dbReference>
<dbReference type="GO" id="GO:0003906">
    <property type="term" value="F:DNA-(apurinic or apyrimidinic site) endonuclease activity"/>
    <property type="evidence" value="ECO:0007669"/>
    <property type="project" value="TreeGrafter"/>
</dbReference>
<protein>
    <recommendedName>
        <fullName evidence="13">DNA-(apurinic or apyrimidinic site) endonuclease</fullName>
        <ecNumber evidence="13">3.1.-.-</ecNumber>
    </recommendedName>
</protein>
<keyword evidence="16" id="KW-0255">Endonuclease</keyword>
<feature type="binding site" evidence="10">
    <location>
        <position position="192"/>
    </location>
    <ligand>
        <name>Mg(2+)</name>
        <dbReference type="ChEBI" id="CHEBI:18420"/>
        <label>1</label>
    </ligand>
</feature>
<dbReference type="Gene3D" id="3.60.10.10">
    <property type="entry name" value="Endonuclease/exonuclease/phosphatase"/>
    <property type="match status" value="1"/>
</dbReference>
<feature type="site" description="Transition state stabilizer" evidence="11">
    <location>
        <position position="192"/>
    </location>
</feature>
<gene>
    <name evidence="16" type="ORF">BDK51DRAFT_15773</name>
</gene>
<evidence type="ECO:0000256" key="13">
    <source>
        <dbReference type="RuleBase" id="RU362131"/>
    </source>
</evidence>
<evidence type="ECO:0000256" key="5">
    <source>
        <dbReference type="ARBA" id="ARBA00022801"/>
    </source>
</evidence>
<dbReference type="PANTHER" id="PTHR22748">
    <property type="entry name" value="AP ENDONUCLEASE"/>
    <property type="match status" value="1"/>
</dbReference>
<feature type="binding site" evidence="10">
    <location>
        <position position="190"/>
    </location>
    <ligand>
        <name>Mg(2+)</name>
        <dbReference type="ChEBI" id="CHEBI:18420"/>
        <label>1</label>
    </ligand>
</feature>
<feature type="compositionally biased region" description="Acidic residues" evidence="14">
    <location>
        <begin position="565"/>
        <end position="579"/>
    </location>
</feature>
<feature type="compositionally biased region" description="Basic and acidic residues" evidence="14">
    <location>
        <begin position="580"/>
        <end position="598"/>
    </location>
</feature>
<evidence type="ECO:0000259" key="15">
    <source>
        <dbReference type="PROSITE" id="PS51999"/>
    </source>
</evidence>
<dbReference type="NCBIfam" id="TIGR00633">
    <property type="entry name" value="xth"/>
    <property type="match status" value="1"/>
</dbReference>
<keyword evidence="5" id="KW-0378">Hydrolase</keyword>
<dbReference type="GO" id="GO:0008081">
    <property type="term" value="F:phosphoric diester hydrolase activity"/>
    <property type="evidence" value="ECO:0007669"/>
    <property type="project" value="TreeGrafter"/>
</dbReference>
<feature type="binding site" evidence="10">
    <location>
        <position position="295"/>
    </location>
    <ligand>
        <name>Mg(2+)</name>
        <dbReference type="ChEBI" id="CHEBI:18420"/>
        <label>1</label>
    </ligand>
</feature>
<dbReference type="CDD" id="cd09088">
    <property type="entry name" value="Ape2-like_AP-endo"/>
    <property type="match status" value="1"/>
</dbReference>
<feature type="domain" description="GRF-type" evidence="15">
    <location>
        <begin position="495"/>
        <end position="550"/>
    </location>
</feature>
<evidence type="ECO:0000313" key="16">
    <source>
        <dbReference type="EMBL" id="RKO91958.1"/>
    </source>
</evidence>
<evidence type="ECO:0000256" key="2">
    <source>
        <dbReference type="ARBA" id="ARBA00007092"/>
    </source>
</evidence>
<evidence type="ECO:0000256" key="6">
    <source>
        <dbReference type="ARBA" id="ARBA00022833"/>
    </source>
</evidence>
<keyword evidence="3 10" id="KW-0479">Metal-binding</keyword>
<evidence type="ECO:0000256" key="9">
    <source>
        <dbReference type="PIRSR" id="PIRSR604808-1"/>
    </source>
</evidence>
<feature type="region of interest" description="Disordered" evidence="14">
    <location>
        <begin position="550"/>
        <end position="598"/>
    </location>
</feature>
<dbReference type="Proteomes" id="UP000269721">
    <property type="component" value="Unassembled WGS sequence"/>
</dbReference>
<evidence type="ECO:0000256" key="3">
    <source>
        <dbReference type="ARBA" id="ARBA00022723"/>
    </source>
</evidence>
<keyword evidence="4 12" id="KW-0863">Zinc-finger</keyword>
<dbReference type="InterPro" id="IPR005135">
    <property type="entry name" value="Endo/exonuclease/phosphatase"/>
</dbReference>
<feature type="binding site" evidence="10">
    <location>
        <position position="294"/>
    </location>
    <ligand>
        <name>Mg(2+)</name>
        <dbReference type="ChEBI" id="CHEBI:18420"/>
        <label>1</label>
    </ligand>
</feature>
<feature type="site" description="Interaction with DNA substrate" evidence="11">
    <location>
        <position position="295"/>
    </location>
</feature>
<keyword evidence="17" id="KW-1185">Reference proteome</keyword>
<evidence type="ECO:0000256" key="12">
    <source>
        <dbReference type="PROSITE-ProRule" id="PRU01343"/>
    </source>
</evidence>
<comment type="similarity">
    <text evidence="2 13">Belongs to the DNA repair enzymes AP/ExoA family.</text>
</comment>
<keyword evidence="7 10" id="KW-0460">Magnesium</keyword>
<keyword evidence="13" id="KW-0227">DNA damage</keyword>
<evidence type="ECO:0000256" key="4">
    <source>
        <dbReference type="ARBA" id="ARBA00022771"/>
    </source>
</evidence>
<keyword evidence="13" id="KW-0234">DNA repair</keyword>
<dbReference type="GO" id="GO:0006284">
    <property type="term" value="P:base-excision repair"/>
    <property type="evidence" value="ECO:0007669"/>
    <property type="project" value="TreeGrafter"/>
</dbReference>
<dbReference type="GO" id="GO:0008311">
    <property type="term" value="F:double-stranded DNA 3'-5' DNA exonuclease activity"/>
    <property type="evidence" value="ECO:0007669"/>
    <property type="project" value="TreeGrafter"/>
</dbReference>
<feature type="binding site" evidence="10">
    <location>
        <position position="42"/>
    </location>
    <ligand>
        <name>Mg(2+)</name>
        <dbReference type="ChEBI" id="CHEBI:18420"/>
        <label>1</label>
    </ligand>
</feature>
<dbReference type="InterPro" id="IPR010666">
    <property type="entry name" value="Znf_GRF"/>
</dbReference>
<feature type="active site" description="Proton acceptor" evidence="9">
    <location>
        <position position="295"/>
    </location>
</feature>
<accession>A0A4P9WK69</accession>
<feature type="compositionally biased region" description="Low complexity" evidence="14">
    <location>
        <begin position="444"/>
        <end position="453"/>
    </location>
</feature>
<dbReference type="Pfam" id="PF06839">
    <property type="entry name" value="Zn_ribbon_GRF"/>
    <property type="match status" value="1"/>
</dbReference>
<proteinExistence type="inferred from homology"/>
<evidence type="ECO:0000256" key="1">
    <source>
        <dbReference type="ARBA" id="ARBA00001936"/>
    </source>
</evidence>
<dbReference type="InterPro" id="IPR004808">
    <property type="entry name" value="AP_endonuc_1"/>
</dbReference>
<dbReference type="EMBL" id="KZ994828">
    <property type="protein sequence ID" value="RKO91958.1"/>
    <property type="molecule type" value="Genomic_DNA"/>
</dbReference>
<feature type="active site" description="Proton donor/acceptor" evidence="9">
    <location>
        <position position="190"/>
    </location>
</feature>
<evidence type="ECO:0000256" key="10">
    <source>
        <dbReference type="PIRSR" id="PIRSR604808-2"/>
    </source>
</evidence>
<keyword evidence="16" id="KW-0540">Nuclease</keyword>
<name>A0A4P9WK69_9FUNG</name>
<dbReference type="AlphaFoldDB" id="A0A4P9WK69"/>
<sequence>MKILTWNVNGVRTLRQYAPWNELKSLKALLDSLGADIICFQETKASIAISRSQADGDLALVPGFDAFFSFSRKQQGYSGVATFVRSEYAPIDAEEGFSGLLSQPSESNPAPSFRCYGELFSEFTRPELVDLDSEGRCIVTDHRSFVLFNVYFPNAGSDERFAFKMRFYKAIELRANALIEAGRQVIIVGDVNTCHREIDHCDPKTAIAEREHTSWDENPAAQWLDSMLMPRGPFVDSFRWFHPDRKAAFTCWNTLINARPANFGTRIDYILVSDDFHSLWLEGCDILPNIMGSDHCPVMATLADVNTAGETLLSVMTSPDGVQTRTLPRLCAKYWVEFSKTQKRVDAFFTKQVGAAPLPPLLVSHAPPTVAPNPSSSRASIAVAKAGIGKAKKKVEPTKGQLGIRAFLSSVRPTAPSQPPPGETATCLPSDAAPLSPTPPPSSIPAATRSPSPVYQPALPVTASPPLNKMPHPAPLTSAATQWRNLMAPPAVPHCLHGELAKEWTVNKSGPNKGRMFYLCARPVGPEEGKGKKKSVGEFRCDFFAWKGAKKRARGGKLGGASAGADDDADADADADGDEGSAREEGQRLVKMRKEDGV</sequence>
<evidence type="ECO:0000256" key="14">
    <source>
        <dbReference type="SAM" id="MobiDB-lite"/>
    </source>
</evidence>
<evidence type="ECO:0000256" key="7">
    <source>
        <dbReference type="ARBA" id="ARBA00022842"/>
    </source>
</evidence>
<comment type="cofactor">
    <cofactor evidence="1">
        <name>Mn(2+)</name>
        <dbReference type="ChEBI" id="CHEBI:29035"/>
    </cofactor>
</comment>
<organism evidence="16 17">
    <name type="scientific">Blyttiomyces helicus</name>
    <dbReference type="NCBI Taxonomy" id="388810"/>
    <lineage>
        <taxon>Eukaryota</taxon>
        <taxon>Fungi</taxon>
        <taxon>Fungi incertae sedis</taxon>
        <taxon>Chytridiomycota</taxon>
        <taxon>Chytridiomycota incertae sedis</taxon>
        <taxon>Chytridiomycetes</taxon>
        <taxon>Chytridiomycetes incertae sedis</taxon>
        <taxon>Blyttiomyces</taxon>
    </lineage>
</organism>
<dbReference type="GO" id="GO:0005634">
    <property type="term" value="C:nucleus"/>
    <property type="evidence" value="ECO:0007669"/>
    <property type="project" value="TreeGrafter"/>
</dbReference>
<evidence type="ECO:0000256" key="11">
    <source>
        <dbReference type="PIRSR" id="PIRSR604808-3"/>
    </source>
</evidence>
<dbReference type="GO" id="GO:0003677">
    <property type="term" value="F:DNA binding"/>
    <property type="evidence" value="ECO:0007669"/>
    <property type="project" value="InterPro"/>
</dbReference>